<proteinExistence type="inferred from homology"/>
<dbReference type="InterPro" id="IPR043580">
    <property type="entry name" value="CUTINASE_1"/>
</dbReference>
<evidence type="ECO:0000313" key="9">
    <source>
        <dbReference type="EMBL" id="ULN41278.1"/>
    </source>
</evidence>
<gene>
    <name evidence="9" type="ORF">MI149_27440</name>
</gene>
<dbReference type="EC" id="3.1.1.-" evidence="8"/>
<evidence type="ECO:0000256" key="4">
    <source>
        <dbReference type="ARBA" id="ARBA00022525"/>
    </source>
</evidence>
<sequence length="219" mass="22390">MHTYRRAPIFAAAALVIGAHVTAPTALADTCPDVHVVYARGTDTIPPFDQVGQALVNSLSTQLAGRSMSVYGINYPATWDLNNGTTSGANDGWVHIQNLVAACPATRLILGGYSQGADVIDLLTTTSGAAFGTPTPMPDAIASHVAAVVVFGNPSRKVGGGPLPSRSPLYGEKAVDVCLTGDPICSNGTNLFAHSQYVSSGVVNQAAQFAAGRVSPVAG</sequence>
<keyword evidence="6 8" id="KW-0378">Hydrolase</keyword>
<organism evidence="9 10">
    <name type="scientific">Mycolicibacterium crocinum</name>
    <dbReference type="NCBI Taxonomy" id="388459"/>
    <lineage>
        <taxon>Bacteria</taxon>
        <taxon>Bacillati</taxon>
        <taxon>Actinomycetota</taxon>
        <taxon>Actinomycetes</taxon>
        <taxon>Mycobacteriales</taxon>
        <taxon>Mycobacteriaceae</taxon>
        <taxon>Mycolicibacterium</taxon>
    </lineage>
</organism>
<dbReference type="InterPro" id="IPR029058">
    <property type="entry name" value="AB_hydrolase_fold"/>
</dbReference>
<comment type="function">
    <text evidence="8">Catalyzes the hydrolysis of complex carboxylic polyesters found in the cell wall of plants. Degrades cutin, a macromolecule that forms the structure of the plant cuticle.</text>
</comment>
<evidence type="ECO:0000256" key="5">
    <source>
        <dbReference type="ARBA" id="ARBA00022729"/>
    </source>
</evidence>
<dbReference type="PANTHER" id="PTHR33630">
    <property type="entry name" value="CUTINASE RV1984C-RELATED-RELATED"/>
    <property type="match status" value="1"/>
</dbReference>
<dbReference type="PANTHER" id="PTHR33630:SF9">
    <property type="entry name" value="CUTINASE 4"/>
    <property type="match status" value="1"/>
</dbReference>
<name>A0ABY3TJA5_9MYCO</name>
<dbReference type="Gene3D" id="3.40.50.1820">
    <property type="entry name" value="alpha/beta hydrolase"/>
    <property type="match status" value="1"/>
</dbReference>
<keyword evidence="3 8" id="KW-0719">Serine esterase</keyword>
<evidence type="ECO:0000256" key="3">
    <source>
        <dbReference type="ARBA" id="ARBA00022487"/>
    </source>
</evidence>
<keyword evidence="10" id="KW-1185">Reference proteome</keyword>
<protein>
    <recommendedName>
        <fullName evidence="8">Cutinase</fullName>
        <ecNumber evidence="8">3.1.1.-</ecNumber>
    </recommendedName>
</protein>
<comment type="subcellular location">
    <subcellularLocation>
        <location evidence="1 8">Secreted</location>
    </subcellularLocation>
</comment>
<comment type="similarity">
    <text evidence="2 8">Belongs to the cutinase family.</text>
</comment>
<dbReference type="Proteomes" id="UP001055337">
    <property type="component" value="Chromosome"/>
</dbReference>
<evidence type="ECO:0000256" key="7">
    <source>
        <dbReference type="ARBA" id="ARBA00023157"/>
    </source>
</evidence>
<feature type="signal peptide" evidence="8">
    <location>
        <begin position="1"/>
        <end position="28"/>
    </location>
</feature>
<dbReference type="RefSeq" id="WP_240177899.1">
    <property type="nucleotide sequence ID" value="NZ_CP092362.2"/>
</dbReference>
<keyword evidence="4 8" id="KW-0964">Secreted</keyword>
<feature type="chain" id="PRO_5044969668" description="Cutinase" evidence="8">
    <location>
        <begin position="29"/>
        <end position="219"/>
    </location>
</feature>
<evidence type="ECO:0000256" key="1">
    <source>
        <dbReference type="ARBA" id="ARBA00004613"/>
    </source>
</evidence>
<accession>A0ABY3TJA5</accession>
<evidence type="ECO:0000256" key="6">
    <source>
        <dbReference type="ARBA" id="ARBA00022801"/>
    </source>
</evidence>
<evidence type="ECO:0000256" key="2">
    <source>
        <dbReference type="ARBA" id="ARBA00007534"/>
    </source>
</evidence>
<reference evidence="9" key="1">
    <citation type="submission" date="2022-08" db="EMBL/GenBank/DDBJ databases">
        <title>Whole genome sequencing of non-tuberculosis mycobacteria type-strains.</title>
        <authorList>
            <person name="Igarashi Y."/>
            <person name="Osugi A."/>
            <person name="Mitarai S."/>
        </authorList>
    </citation>
    <scope>NUCLEOTIDE SEQUENCE</scope>
    <source>
        <strain evidence="9">JCM 16369</strain>
    </source>
</reference>
<dbReference type="SUPFAM" id="SSF53474">
    <property type="entry name" value="alpha/beta-Hydrolases"/>
    <property type="match status" value="1"/>
</dbReference>
<dbReference type="InterPro" id="IPR000675">
    <property type="entry name" value="Cutinase/axe"/>
</dbReference>
<dbReference type="Pfam" id="PF01083">
    <property type="entry name" value="Cutinase"/>
    <property type="match status" value="1"/>
</dbReference>
<keyword evidence="7" id="KW-1015">Disulfide bond</keyword>
<dbReference type="EMBL" id="CP092362">
    <property type="protein sequence ID" value="ULN41278.1"/>
    <property type="molecule type" value="Genomic_DNA"/>
</dbReference>
<keyword evidence="5 8" id="KW-0732">Signal</keyword>
<dbReference type="SMART" id="SM01110">
    <property type="entry name" value="Cutinase"/>
    <property type="match status" value="1"/>
</dbReference>
<dbReference type="PROSITE" id="PS00155">
    <property type="entry name" value="CUTINASE_1"/>
    <property type="match status" value="1"/>
</dbReference>
<evidence type="ECO:0000313" key="10">
    <source>
        <dbReference type="Proteomes" id="UP001055337"/>
    </source>
</evidence>
<evidence type="ECO:0000256" key="8">
    <source>
        <dbReference type="RuleBase" id="RU361263"/>
    </source>
</evidence>